<keyword evidence="10 18" id="KW-0067">ATP-binding</keyword>
<dbReference type="SMART" id="SM01210">
    <property type="entry name" value="GARS_C"/>
    <property type="match status" value="1"/>
</dbReference>
<evidence type="ECO:0000256" key="8">
    <source>
        <dbReference type="ARBA" id="ARBA00022741"/>
    </source>
</evidence>
<dbReference type="Pfam" id="PF01071">
    <property type="entry name" value="GARS_A"/>
    <property type="match status" value="1"/>
</dbReference>
<evidence type="ECO:0000313" key="20">
    <source>
        <dbReference type="EMBL" id="MXR67887.1"/>
    </source>
</evidence>
<dbReference type="GO" id="GO:0005524">
    <property type="term" value="F:ATP binding"/>
    <property type="evidence" value="ECO:0007669"/>
    <property type="project" value="UniProtKB-UniRule"/>
</dbReference>
<dbReference type="UniPathway" id="UPA00074">
    <property type="reaction ID" value="UER00125"/>
</dbReference>
<dbReference type="SMART" id="SM01209">
    <property type="entry name" value="GARS_A"/>
    <property type="match status" value="1"/>
</dbReference>
<dbReference type="GO" id="GO:0006189">
    <property type="term" value="P:'de novo' IMP biosynthetic process"/>
    <property type="evidence" value="ECO:0007669"/>
    <property type="project" value="UniProtKB-UniRule"/>
</dbReference>
<dbReference type="Pfam" id="PF02843">
    <property type="entry name" value="GARS_C"/>
    <property type="match status" value="1"/>
</dbReference>
<keyword evidence="6 17" id="KW-0436">Ligase</keyword>
<evidence type="ECO:0000256" key="9">
    <source>
        <dbReference type="ARBA" id="ARBA00022755"/>
    </source>
</evidence>
<evidence type="ECO:0000259" key="19">
    <source>
        <dbReference type="PROSITE" id="PS50975"/>
    </source>
</evidence>
<dbReference type="Gene3D" id="3.30.1490.20">
    <property type="entry name" value="ATP-grasp fold, A domain"/>
    <property type="match status" value="1"/>
</dbReference>
<comment type="catalytic activity">
    <reaction evidence="17">
        <text>5-phospho-beta-D-ribosylamine + glycine + ATP = N(1)-(5-phospho-beta-D-ribosyl)glycinamide + ADP + phosphate + H(+)</text>
        <dbReference type="Rhea" id="RHEA:17453"/>
        <dbReference type="ChEBI" id="CHEBI:15378"/>
        <dbReference type="ChEBI" id="CHEBI:30616"/>
        <dbReference type="ChEBI" id="CHEBI:43474"/>
        <dbReference type="ChEBI" id="CHEBI:57305"/>
        <dbReference type="ChEBI" id="CHEBI:58681"/>
        <dbReference type="ChEBI" id="CHEBI:143788"/>
        <dbReference type="ChEBI" id="CHEBI:456216"/>
        <dbReference type="EC" id="6.3.4.13"/>
    </reaction>
</comment>
<dbReference type="FunFam" id="3.90.600.10:FF:000001">
    <property type="entry name" value="Trifunctional purine biosynthetic protein adenosine-3"/>
    <property type="match status" value="1"/>
</dbReference>
<name>A0A6L7HUC3_9GAMM</name>
<comment type="caution">
    <text evidence="20">The sequence shown here is derived from an EMBL/GenBank/DDBJ whole genome shotgun (WGS) entry which is preliminary data.</text>
</comment>
<evidence type="ECO:0000256" key="16">
    <source>
        <dbReference type="ARBA" id="ARBA00079592"/>
    </source>
</evidence>
<feature type="domain" description="ATP-grasp" evidence="19">
    <location>
        <begin position="109"/>
        <end position="320"/>
    </location>
</feature>
<comment type="cofactor">
    <cofactor evidence="1">
        <name>Mn(2+)</name>
        <dbReference type="ChEBI" id="CHEBI:29035"/>
    </cofactor>
</comment>
<dbReference type="InterPro" id="IPR013815">
    <property type="entry name" value="ATP_grasp_subdomain_1"/>
</dbReference>
<dbReference type="Gene3D" id="3.30.470.20">
    <property type="entry name" value="ATP-grasp fold, B domain"/>
    <property type="match status" value="1"/>
</dbReference>
<dbReference type="SUPFAM" id="SSF56059">
    <property type="entry name" value="Glutathione synthetase ATP-binding domain-like"/>
    <property type="match status" value="1"/>
</dbReference>
<evidence type="ECO:0000256" key="6">
    <source>
        <dbReference type="ARBA" id="ARBA00022598"/>
    </source>
</evidence>
<dbReference type="SUPFAM" id="SSF51246">
    <property type="entry name" value="Rudiment single hybrid motif"/>
    <property type="match status" value="1"/>
</dbReference>
<comment type="similarity">
    <text evidence="13 17">Belongs to the GARS family.</text>
</comment>
<dbReference type="InterPro" id="IPR020559">
    <property type="entry name" value="PRibGlycinamide_synth_CS"/>
</dbReference>
<dbReference type="AlphaFoldDB" id="A0A6L7HUC3"/>
<keyword evidence="9 17" id="KW-0658">Purine biosynthesis</keyword>
<sequence length="433" mass="45952">MNVLVIGSGGREHALAWKAAKSPLVEKVFVAPGNAGTALEPKLENVSIAVEAISELVSFAKEQAIELTIVGPEVPLSLGVVDAFNEAKLPIFGPTQGAAQLESSKAFTKDFLARHNIPTAAYSNFTEIEPAKAYVTEVTANTGFPIVIKADGLAAGKGVIIAQDQTEADAAIEDMLAGNKFGEAGSRVVIEEFLKGEEASFIVMVDGKNILAMASSQDHKARDNGDNGPNTGGMGAYSPAPVVTQEVHDWTVENVIRPTVDGMAAEGNVYTGFLYAGLMIAPDGSAKVLEYNCRFGDPETQPIMMRLKSDLVELCLAATRGELDKVSAEFDSRAAVGVVMAAGGYPDAYRKHDVIQGLNLGGDDAKVFHAGTSMKDDHVVTNGGRVLCATALGENVTQAQQCAYQLVNEIHWDDVYFRTDIAYRAIAREGEQA</sequence>
<evidence type="ECO:0000256" key="11">
    <source>
        <dbReference type="ARBA" id="ARBA00022842"/>
    </source>
</evidence>
<dbReference type="InterPro" id="IPR037123">
    <property type="entry name" value="PRibGlycinamide_synth_C_sf"/>
</dbReference>
<keyword evidence="12" id="KW-0464">Manganese</keyword>
<keyword evidence="8 18" id="KW-0547">Nucleotide-binding</keyword>
<protein>
    <recommendedName>
        <fullName evidence="5 17">Phosphoribosylamine--glycine ligase</fullName>
        <ecNumber evidence="4 17">6.3.4.13</ecNumber>
    </recommendedName>
    <alternativeName>
        <fullName evidence="16 17">GARS</fullName>
    </alternativeName>
    <alternativeName>
        <fullName evidence="14 17">Glycinamide ribonucleotide synthetase</fullName>
    </alternativeName>
    <alternativeName>
        <fullName evidence="15 17">Phosphoribosylglycinamide synthetase</fullName>
    </alternativeName>
</protein>
<keyword evidence="11" id="KW-0460">Magnesium</keyword>
<dbReference type="PANTHER" id="PTHR43472:SF1">
    <property type="entry name" value="PHOSPHORIBOSYLAMINE--GLYCINE LIGASE, CHLOROPLASTIC"/>
    <property type="match status" value="1"/>
</dbReference>
<dbReference type="SUPFAM" id="SSF52440">
    <property type="entry name" value="PreATP-grasp domain"/>
    <property type="match status" value="1"/>
</dbReference>
<accession>A0A6L7HUC3</accession>
<dbReference type="InterPro" id="IPR011761">
    <property type="entry name" value="ATP-grasp"/>
</dbReference>
<evidence type="ECO:0000256" key="1">
    <source>
        <dbReference type="ARBA" id="ARBA00001936"/>
    </source>
</evidence>
<dbReference type="InterPro" id="IPR011054">
    <property type="entry name" value="Rudment_hybrid_motif"/>
</dbReference>
<evidence type="ECO:0000256" key="10">
    <source>
        <dbReference type="ARBA" id="ARBA00022840"/>
    </source>
</evidence>
<dbReference type="GO" id="GO:0009113">
    <property type="term" value="P:purine nucleobase biosynthetic process"/>
    <property type="evidence" value="ECO:0007669"/>
    <property type="project" value="InterPro"/>
</dbReference>
<evidence type="ECO:0000256" key="14">
    <source>
        <dbReference type="ARBA" id="ARBA00042242"/>
    </source>
</evidence>
<reference evidence="20 21" key="1">
    <citation type="submission" date="2019-12" db="EMBL/GenBank/DDBJ databases">
        <title>Shewanella insulae sp. nov., isolated from a tidal flat.</title>
        <authorList>
            <person name="Yoon J.-H."/>
        </authorList>
    </citation>
    <scope>NUCLEOTIDE SEQUENCE [LARGE SCALE GENOMIC DNA]</scope>
    <source>
        <strain evidence="20 21">JBTF-M18</strain>
    </source>
</reference>
<dbReference type="PROSITE" id="PS00184">
    <property type="entry name" value="GARS"/>
    <property type="match status" value="1"/>
</dbReference>
<evidence type="ECO:0000256" key="15">
    <source>
        <dbReference type="ARBA" id="ARBA00042864"/>
    </source>
</evidence>
<organism evidence="20 21">
    <name type="scientific">Shewanella insulae</name>
    <dbReference type="NCBI Taxonomy" id="2681496"/>
    <lineage>
        <taxon>Bacteria</taxon>
        <taxon>Pseudomonadati</taxon>
        <taxon>Pseudomonadota</taxon>
        <taxon>Gammaproteobacteria</taxon>
        <taxon>Alteromonadales</taxon>
        <taxon>Shewanellaceae</taxon>
        <taxon>Shewanella</taxon>
    </lineage>
</organism>
<dbReference type="NCBIfam" id="TIGR00877">
    <property type="entry name" value="purD"/>
    <property type="match status" value="1"/>
</dbReference>
<comment type="cofactor">
    <cofactor evidence="2">
        <name>Mg(2+)</name>
        <dbReference type="ChEBI" id="CHEBI:18420"/>
    </cofactor>
</comment>
<dbReference type="InterPro" id="IPR020562">
    <property type="entry name" value="PRibGlycinamide_synth_N"/>
</dbReference>
<dbReference type="Proteomes" id="UP000474778">
    <property type="component" value="Unassembled WGS sequence"/>
</dbReference>
<dbReference type="InterPro" id="IPR020560">
    <property type="entry name" value="PRibGlycinamide_synth_C-dom"/>
</dbReference>
<dbReference type="HAMAP" id="MF_00138">
    <property type="entry name" value="GARS"/>
    <property type="match status" value="1"/>
</dbReference>
<dbReference type="Pfam" id="PF02844">
    <property type="entry name" value="GARS_N"/>
    <property type="match status" value="1"/>
</dbReference>
<dbReference type="PROSITE" id="PS50975">
    <property type="entry name" value="ATP_GRASP"/>
    <property type="match status" value="1"/>
</dbReference>
<dbReference type="FunFam" id="3.30.1490.20:FF:000006">
    <property type="entry name" value="phosphoribosylamine--glycine ligase, chloroplastic-like"/>
    <property type="match status" value="1"/>
</dbReference>
<gene>
    <name evidence="17 20" type="primary">purD</name>
    <name evidence="20" type="ORF">GNT65_04265</name>
</gene>
<evidence type="ECO:0000256" key="4">
    <source>
        <dbReference type="ARBA" id="ARBA00013255"/>
    </source>
</evidence>
<dbReference type="EMBL" id="WRPA01000002">
    <property type="protein sequence ID" value="MXR67887.1"/>
    <property type="molecule type" value="Genomic_DNA"/>
</dbReference>
<dbReference type="GO" id="GO:0046872">
    <property type="term" value="F:metal ion binding"/>
    <property type="evidence" value="ECO:0007669"/>
    <property type="project" value="UniProtKB-KW"/>
</dbReference>
<evidence type="ECO:0000313" key="21">
    <source>
        <dbReference type="Proteomes" id="UP000474778"/>
    </source>
</evidence>
<dbReference type="RefSeq" id="WP_160793862.1">
    <property type="nucleotide sequence ID" value="NZ_WRPA01000002.1"/>
</dbReference>
<evidence type="ECO:0000256" key="18">
    <source>
        <dbReference type="PROSITE-ProRule" id="PRU00409"/>
    </source>
</evidence>
<dbReference type="EC" id="6.3.4.13" evidence="4 17"/>
<dbReference type="PANTHER" id="PTHR43472">
    <property type="entry name" value="PHOSPHORIBOSYLAMINE--GLYCINE LIGASE"/>
    <property type="match status" value="1"/>
</dbReference>
<dbReference type="FunFam" id="3.30.470.20:FF:000031">
    <property type="entry name" value="Phosphoribosylamine--glycine ligase"/>
    <property type="match status" value="1"/>
</dbReference>
<dbReference type="Gene3D" id="3.40.50.20">
    <property type="match status" value="1"/>
</dbReference>
<dbReference type="InterPro" id="IPR000115">
    <property type="entry name" value="PRibGlycinamide_synth"/>
</dbReference>
<keyword evidence="21" id="KW-1185">Reference proteome</keyword>
<evidence type="ECO:0000256" key="17">
    <source>
        <dbReference type="HAMAP-Rule" id="MF_00138"/>
    </source>
</evidence>
<dbReference type="Gene3D" id="3.90.600.10">
    <property type="entry name" value="Phosphoribosylglycinamide synthetase, C-terminal domain"/>
    <property type="match status" value="1"/>
</dbReference>
<evidence type="ECO:0000256" key="5">
    <source>
        <dbReference type="ARBA" id="ARBA00020605"/>
    </source>
</evidence>
<evidence type="ECO:0000256" key="13">
    <source>
        <dbReference type="ARBA" id="ARBA00038345"/>
    </source>
</evidence>
<evidence type="ECO:0000256" key="3">
    <source>
        <dbReference type="ARBA" id="ARBA00005174"/>
    </source>
</evidence>
<evidence type="ECO:0000256" key="7">
    <source>
        <dbReference type="ARBA" id="ARBA00022723"/>
    </source>
</evidence>
<evidence type="ECO:0000256" key="2">
    <source>
        <dbReference type="ARBA" id="ARBA00001946"/>
    </source>
</evidence>
<dbReference type="GO" id="GO:0004637">
    <property type="term" value="F:phosphoribosylamine-glycine ligase activity"/>
    <property type="evidence" value="ECO:0007669"/>
    <property type="project" value="UniProtKB-UniRule"/>
</dbReference>
<dbReference type="InterPro" id="IPR016185">
    <property type="entry name" value="PreATP-grasp_dom_sf"/>
</dbReference>
<comment type="pathway">
    <text evidence="3 17">Purine metabolism; IMP biosynthesis via de novo pathway; N(1)-(5-phospho-D-ribosyl)glycinamide from 5-phospho-alpha-D-ribose 1-diphosphate: step 2/2.</text>
</comment>
<evidence type="ECO:0000256" key="12">
    <source>
        <dbReference type="ARBA" id="ARBA00023211"/>
    </source>
</evidence>
<keyword evidence="7" id="KW-0479">Metal-binding</keyword>
<dbReference type="FunFam" id="3.40.50.20:FF:000006">
    <property type="entry name" value="Phosphoribosylamine--glycine ligase, chloroplastic"/>
    <property type="match status" value="1"/>
</dbReference>
<proteinExistence type="inferred from homology"/>
<dbReference type="InterPro" id="IPR020561">
    <property type="entry name" value="PRibGlycinamid_synth_ATP-grasp"/>
</dbReference>